<protein>
    <recommendedName>
        <fullName evidence="2">Minor tail protein gp31 C-terminal domain-containing protein</fullName>
    </recommendedName>
</protein>
<sequence>MRLKGTPPGGVPALSYLGSPRGSIIGSVKRPMGRVIAVQGPKGEKGDPGGPMGPKGDKGDTGPQGPEGPQGVQGEAGVSLDIEGHVNTYADLAALTPVRGQAWVVNADGLLYFYDGGFPADGNGVPFQGEQGPRGPQGLQGSQGPKGDKGETGATGATGTPGAQGAKGDKGDQGSQGPAGVPSSDGTILDFRAMTQTAHNGLSSKPATTFYVITGP</sequence>
<dbReference type="RefSeq" id="YP_010062042.1">
    <property type="nucleotide sequence ID" value="NC_054790.1"/>
</dbReference>
<dbReference type="Pfam" id="PF01391">
    <property type="entry name" value="Collagen"/>
    <property type="match status" value="1"/>
</dbReference>
<dbReference type="InterPro" id="IPR008160">
    <property type="entry name" value="Collagen"/>
</dbReference>
<proteinExistence type="predicted"/>
<name>A0A5J6TJ07_9CAUD</name>
<feature type="compositionally biased region" description="Low complexity" evidence="1">
    <location>
        <begin position="152"/>
        <end position="166"/>
    </location>
</feature>
<feature type="region of interest" description="Disordered" evidence="1">
    <location>
        <begin position="38"/>
        <end position="75"/>
    </location>
</feature>
<keyword evidence="4" id="KW-1185">Reference proteome</keyword>
<reference evidence="3 4" key="1">
    <citation type="submission" date="2019-07" db="EMBL/GenBank/DDBJ databases">
        <authorList>
            <person name="Garlena R.A."/>
            <person name="Russell D.A."/>
            <person name="Pope W.H."/>
            <person name="Jacobs-Sera D."/>
            <person name="Hatfull G.F."/>
        </authorList>
    </citation>
    <scope>NUCLEOTIDE SEQUENCE [LARGE SCALE GENOMIC DNA]</scope>
</reference>
<dbReference type="Gene3D" id="1.20.5.320">
    <property type="entry name" value="6-Phosphogluconate Dehydrogenase, domain 3"/>
    <property type="match status" value="1"/>
</dbReference>
<dbReference type="Proteomes" id="UP000327026">
    <property type="component" value="Segment"/>
</dbReference>
<evidence type="ECO:0000259" key="2">
    <source>
        <dbReference type="Pfam" id="PF24243"/>
    </source>
</evidence>
<feature type="domain" description="Minor tail protein gp31 C-terminal" evidence="2">
    <location>
        <begin position="189"/>
        <end position="214"/>
    </location>
</feature>
<dbReference type="KEGG" id="vg:64871675"/>
<evidence type="ECO:0000256" key="1">
    <source>
        <dbReference type="SAM" id="MobiDB-lite"/>
    </source>
</evidence>
<dbReference type="GO" id="GO:0031012">
    <property type="term" value="C:extracellular matrix"/>
    <property type="evidence" value="ECO:0007669"/>
    <property type="project" value="TreeGrafter"/>
</dbReference>
<dbReference type="GO" id="GO:0030198">
    <property type="term" value="P:extracellular matrix organization"/>
    <property type="evidence" value="ECO:0007669"/>
    <property type="project" value="TreeGrafter"/>
</dbReference>
<dbReference type="Pfam" id="PF24243">
    <property type="entry name" value="Phage_tail_C"/>
    <property type="match status" value="1"/>
</dbReference>
<dbReference type="PANTHER" id="PTHR24023:SF1082">
    <property type="entry name" value="COLLAGEN TRIPLE HELIX REPEAT"/>
    <property type="match status" value="1"/>
</dbReference>
<feature type="region of interest" description="Disordered" evidence="1">
    <location>
        <begin position="123"/>
        <end position="187"/>
    </location>
</feature>
<organism evidence="3 4">
    <name type="scientific">Mycobacterium phage Anthony</name>
    <dbReference type="NCBI Taxonomy" id="2599857"/>
    <lineage>
        <taxon>Viruses</taxon>
        <taxon>Duplodnaviria</taxon>
        <taxon>Heunggongvirae</taxon>
        <taxon>Uroviricota</taxon>
        <taxon>Caudoviricetes</taxon>
        <taxon>Anthonyvirus</taxon>
        <taxon>Anthonyvirus anthony</taxon>
    </lineage>
</organism>
<dbReference type="GeneID" id="64871675"/>
<dbReference type="InterPro" id="IPR056923">
    <property type="entry name" value="Minor_tail_gp31_C"/>
</dbReference>
<dbReference type="GO" id="GO:0005615">
    <property type="term" value="C:extracellular space"/>
    <property type="evidence" value="ECO:0007669"/>
    <property type="project" value="TreeGrafter"/>
</dbReference>
<dbReference type="PANTHER" id="PTHR24023">
    <property type="entry name" value="COLLAGEN ALPHA"/>
    <property type="match status" value="1"/>
</dbReference>
<accession>A0A5J6TJ07</accession>
<feature type="compositionally biased region" description="Low complexity" evidence="1">
    <location>
        <begin position="61"/>
        <end position="75"/>
    </location>
</feature>
<dbReference type="GO" id="GO:0030020">
    <property type="term" value="F:extracellular matrix structural constituent conferring tensile strength"/>
    <property type="evidence" value="ECO:0007669"/>
    <property type="project" value="TreeGrafter"/>
</dbReference>
<gene>
    <name evidence="3" type="primary">4</name>
    <name evidence="3" type="ORF">PBI_ANTHONY_4</name>
</gene>
<dbReference type="EMBL" id="MN234188">
    <property type="protein sequence ID" value="QFG10378.1"/>
    <property type="molecule type" value="Genomic_DNA"/>
</dbReference>
<evidence type="ECO:0000313" key="4">
    <source>
        <dbReference type="Proteomes" id="UP000327026"/>
    </source>
</evidence>
<evidence type="ECO:0000313" key="3">
    <source>
        <dbReference type="EMBL" id="QFG10378.1"/>
    </source>
</evidence>
<dbReference type="InterPro" id="IPR050149">
    <property type="entry name" value="Collagen_superfamily"/>
</dbReference>